<name>A0A1B3B9Z0_9GAMM</name>
<evidence type="ECO:0000256" key="3">
    <source>
        <dbReference type="ARBA" id="ARBA00007656"/>
    </source>
</evidence>
<evidence type="ECO:0000256" key="6">
    <source>
        <dbReference type="ARBA" id="ARBA00023110"/>
    </source>
</evidence>
<dbReference type="PANTHER" id="PTHR43629">
    <property type="entry name" value="PEPTIDYL-PROLYL CIS-TRANS ISOMERASE"/>
    <property type="match status" value="1"/>
</dbReference>
<keyword evidence="6 12" id="KW-0697">Rotamase</keyword>
<dbReference type="InterPro" id="IPR046357">
    <property type="entry name" value="PPIase_dom_sf"/>
</dbReference>
<evidence type="ECO:0000256" key="9">
    <source>
        <dbReference type="ARBA" id="ARBA00041926"/>
    </source>
</evidence>
<dbReference type="Gene3D" id="3.10.50.40">
    <property type="match status" value="1"/>
</dbReference>
<accession>A0A1B3B9Z0</accession>
<evidence type="ECO:0000256" key="7">
    <source>
        <dbReference type="ARBA" id="ARBA00023235"/>
    </source>
</evidence>
<evidence type="ECO:0000313" key="15">
    <source>
        <dbReference type="Proteomes" id="UP000094147"/>
    </source>
</evidence>
<evidence type="ECO:0000256" key="11">
    <source>
        <dbReference type="ARBA" id="ARBA00046231"/>
    </source>
</evidence>
<evidence type="ECO:0000256" key="2">
    <source>
        <dbReference type="ARBA" id="ARBA00004496"/>
    </source>
</evidence>
<organism evidence="14 15">
    <name type="scientific">Kangiella sediminilitoris</name>
    <dbReference type="NCBI Taxonomy" id="1144748"/>
    <lineage>
        <taxon>Bacteria</taxon>
        <taxon>Pseudomonadati</taxon>
        <taxon>Pseudomonadota</taxon>
        <taxon>Gammaproteobacteria</taxon>
        <taxon>Kangiellales</taxon>
        <taxon>Kangiellaceae</taxon>
        <taxon>Kangiella</taxon>
    </lineage>
</organism>
<dbReference type="AlphaFoldDB" id="A0A1B3B9Z0"/>
<comment type="catalytic activity">
    <reaction evidence="1">
        <text>[protein]-peptidylproline (omega=180) = [protein]-peptidylproline (omega=0)</text>
        <dbReference type="Rhea" id="RHEA:16237"/>
        <dbReference type="Rhea" id="RHEA-COMP:10747"/>
        <dbReference type="Rhea" id="RHEA-COMP:10748"/>
        <dbReference type="ChEBI" id="CHEBI:83833"/>
        <dbReference type="ChEBI" id="CHEBI:83834"/>
        <dbReference type="EC" id="5.2.1.8"/>
    </reaction>
</comment>
<dbReference type="KEGG" id="ksd:KS2013_908"/>
<dbReference type="PROSITE" id="PS50198">
    <property type="entry name" value="PPIC_PPIASE_2"/>
    <property type="match status" value="1"/>
</dbReference>
<dbReference type="RefSeq" id="WP_068990389.1">
    <property type="nucleotide sequence ID" value="NZ_CP012418.1"/>
</dbReference>
<sequence length="93" mass="10456">MKASARHILVKDEELCKKIKQTIEFGADFAALAKKYSLCSSAERGGELGVFRKGMMVKEFDDVVFTLPTKILHGPVKSCFGFHLIEILHRENT</sequence>
<keyword evidence="7 12" id="KW-0413">Isomerase</keyword>
<dbReference type="InterPro" id="IPR000297">
    <property type="entry name" value="PPIase_PpiC"/>
</dbReference>
<dbReference type="EC" id="5.2.1.8" evidence="4"/>
<dbReference type="OrthoDB" id="14196at2"/>
<dbReference type="GO" id="GO:0003755">
    <property type="term" value="F:peptidyl-prolyl cis-trans isomerase activity"/>
    <property type="evidence" value="ECO:0007669"/>
    <property type="project" value="UniProtKB-KW"/>
</dbReference>
<dbReference type="Proteomes" id="UP000094147">
    <property type="component" value="Chromosome"/>
</dbReference>
<evidence type="ECO:0000256" key="10">
    <source>
        <dbReference type="ARBA" id="ARBA00043072"/>
    </source>
</evidence>
<evidence type="ECO:0000256" key="1">
    <source>
        <dbReference type="ARBA" id="ARBA00000971"/>
    </source>
</evidence>
<evidence type="ECO:0000256" key="5">
    <source>
        <dbReference type="ARBA" id="ARBA00022490"/>
    </source>
</evidence>
<keyword evidence="15" id="KW-1185">Reference proteome</keyword>
<evidence type="ECO:0000313" key="14">
    <source>
        <dbReference type="EMBL" id="AOE49630.1"/>
    </source>
</evidence>
<comment type="function">
    <text evidence="11">PPIases accelerate the folding of proteins. It prefers amino acid residues with hydrophobic side chains like leucine and phenylalanine in the P1 position of the peptides substrates.</text>
</comment>
<dbReference type="InterPro" id="IPR023058">
    <property type="entry name" value="PPIase_PpiC_CS"/>
</dbReference>
<dbReference type="PROSITE" id="PS01096">
    <property type="entry name" value="PPIC_PPIASE_1"/>
    <property type="match status" value="1"/>
</dbReference>
<protein>
    <recommendedName>
        <fullName evidence="8">Peptidyl-prolyl cis-trans isomerase C</fullName>
        <ecNumber evidence="4">5.2.1.8</ecNumber>
    </recommendedName>
    <alternativeName>
        <fullName evidence="10">Parvulin</fullName>
    </alternativeName>
    <alternativeName>
        <fullName evidence="9">Rotamase C</fullName>
    </alternativeName>
</protein>
<evidence type="ECO:0000259" key="13">
    <source>
        <dbReference type="PROSITE" id="PS50198"/>
    </source>
</evidence>
<dbReference type="PANTHER" id="PTHR43629:SF3">
    <property type="entry name" value="PEPTIDYL-PROLYL CIS-TRANS ISOMERASE C"/>
    <property type="match status" value="1"/>
</dbReference>
<feature type="domain" description="PpiC" evidence="13">
    <location>
        <begin position="1"/>
        <end position="89"/>
    </location>
</feature>
<dbReference type="InterPro" id="IPR052204">
    <property type="entry name" value="PpiC/parvulin_rotamase"/>
</dbReference>
<dbReference type="STRING" id="1144748.KS2013_908"/>
<comment type="similarity">
    <text evidence="3">Belongs to the PpiC/parvulin rotamase family.</text>
</comment>
<proteinExistence type="inferred from homology"/>
<keyword evidence="5" id="KW-0963">Cytoplasm</keyword>
<reference evidence="15" key="1">
    <citation type="submission" date="2015-08" db="EMBL/GenBank/DDBJ databases">
        <authorList>
            <person name="Kim K.M."/>
        </authorList>
    </citation>
    <scope>NUCLEOTIDE SEQUENCE [LARGE SCALE GENOMIC DNA]</scope>
    <source>
        <strain evidence="15">KCTC 23892</strain>
    </source>
</reference>
<dbReference type="Pfam" id="PF13616">
    <property type="entry name" value="Rotamase_3"/>
    <property type="match status" value="1"/>
</dbReference>
<dbReference type="EMBL" id="CP012418">
    <property type="protein sequence ID" value="AOE49630.1"/>
    <property type="molecule type" value="Genomic_DNA"/>
</dbReference>
<evidence type="ECO:0000256" key="8">
    <source>
        <dbReference type="ARBA" id="ARBA00040926"/>
    </source>
</evidence>
<evidence type="ECO:0000256" key="4">
    <source>
        <dbReference type="ARBA" id="ARBA00013194"/>
    </source>
</evidence>
<dbReference type="SUPFAM" id="SSF54534">
    <property type="entry name" value="FKBP-like"/>
    <property type="match status" value="1"/>
</dbReference>
<evidence type="ECO:0000256" key="12">
    <source>
        <dbReference type="PROSITE-ProRule" id="PRU00278"/>
    </source>
</evidence>
<gene>
    <name evidence="14" type="ORF">KS2013_908</name>
</gene>
<comment type="subcellular location">
    <subcellularLocation>
        <location evidence="2">Cytoplasm</location>
    </subcellularLocation>
</comment>
<dbReference type="GO" id="GO:0005737">
    <property type="term" value="C:cytoplasm"/>
    <property type="evidence" value="ECO:0007669"/>
    <property type="project" value="UniProtKB-SubCell"/>
</dbReference>